<evidence type="ECO:0000313" key="9">
    <source>
        <dbReference type="EMBL" id="RHZ34740.1"/>
    </source>
</evidence>
<evidence type="ECO:0000313" key="5">
    <source>
        <dbReference type="EMBL" id="RHY57870.1"/>
    </source>
</evidence>
<dbReference type="InterPro" id="IPR027806">
    <property type="entry name" value="HARBI1_dom"/>
</dbReference>
<dbReference type="AlphaFoldDB" id="A0A397E456"/>
<evidence type="ECO:0000259" key="4">
    <source>
        <dbReference type="Pfam" id="PF13359"/>
    </source>
</evidence>
<evidence type="ECO:0000256" key="1">
    <source>
        <dbReference type="ARBA" id="ARBA00001968"/>
    </source>
</evidence>
<dbReference type="GO" id="GO:0046872">
    <property type="term" value="F:metal ion binding"/>
    <property type="evidence" value="ECO:0007669"/>
    <property type="project" value="UniProtKB-KW"/>
</dbReference>
<evidence type="ECO:0000313" key="12">
    <source>
        <dbReference type="Proteomes" id="UP000266643"/>
    </source>
</evidence>
<evidence type="ECO:0000313" key="13">
    <source>
        <dbReference type="Proteomes" id="UP000283543"/>
    </source>
</evidence>
<proteinExistence type="predicted"/>
<evidence type="ECO:0000256" key="2">
    <source>
        <dbReference type="ARBA" id="ARBA00022723"/>
    </source>
</evidence>
<evidence type="ECO:0000313" key="10">
    <source>
        <dbReference type="Proteomes" id="UP000265716"/>
    </source>
</evidence>
<protein>
    <recommendedName>
        <fullName evidence="4">DDE Tnp4 domain-containing protein</fullName>
    </recommendedName>
</protein>
<feature type="domain" description="DDE Tnp4" evidence="4">
    <location>
        <begin position="5"/>
        <end position="57"/>
    </location>
</feature>
<dbReference type="Proteomes" id="UP000266643">
    <property type="component" value="Unassembled WGS sequence"/>
</dbReference>
<evidence type="ECO:0000313" key="7">
    <source>
        <dbReference type="EMBL" id="RHY73486.1"/>
    </source>
</evidence>
<dbReference type="Proteomes" id="UP000266196">
    <property type="component" value="Unassembled WGS sequence"/>
</dbReference>
<feature type="compositionally biased region" description="Acidic residues" evidence="3">
    <location>
        <begin position="123"/>
        <end position="135"/>
    </location>
</feature>
<dbReference type="EMBL" id="QUTE01007889">
    <property type="protein sequence ID" value="RHZ27283.1"/>
    <property type="molecule type" value="Genomic_DNA"/>
</dbReference>
<dbReference type="EMBL" id="QUTF01009624">
    <property type="protein sequence ID" value="RHZ34740.1"/>
    <property type="molecule type" value="Genomic_DNA"/>
</dbReference>
<reference evidence="10 11" key="1">
    <citation type="submission" date="2018-08" db="EMBL/GenBank/DDBJ databases">
        <title>Aphanomyces genome sequencing and annotation.</title>
        <authorList>
            <person name="Minardi D."/>
            <person name="Oidtmann B."/>
            <person name="Van Der Giezen M."/>
            <person name="Studholme D.J."/>
        </authorList>
    </citation>
    <scope>NUCLEOTIDE SEQUENCE [LARGE SCALE GENOMIC DNA]</scope>
    <source>
        <strain evidence="8 11">197901</strain>
        <strain evidence="5 12">D2</strain>
        <strain evidence="9 14">FDL457</strain>
        <strain evidence="7 10">SA</strain>
        <strain evidence="6 13">Si</strain>
    </source>
</reference>
<keyword evidence="2" id="KW-0479">Metal-binding</keyword>
<comment type="cofactor">
    <cofactor evidence="1">
        <name>a divalent metal cation</name>
        <dbReference type="ChEBI" id="CHEBI:60240"/>
    </cofactor>
</comment>
<dbReference type="Proteomes" id="UP000265716">
    <property type="component" value="Unassembled WGS sequence"/>
</dbReference>
<dbReference type="Proteomes" id="UP000283543">
    <property type="component" value="Unassembled WGS sequence"/>
</dbReference>
<evidence type="ECO:0000313" key="6">
    <source>
        <dbReference type="EMBL" id="RHY67292.1"/>
    </source>
</evidence>
<gene>
    <name evidence="9" type="ORF">DYB26_009126</name>
    <name evidence="5" type="ORF">DYB30_009510</name>
    <name evidence="8" type="ORF">DYB31_009897</name>
    <name evidence="6" type="ORF">DYB34_011428</name>
    <name evidence="7" type="ORF">DYB38_013055</name>
</gene>
<dbReference type="EMBL" id="QUTB01003558">
    <property type="protein sequence ID" value="RHY67292.1"/>
    <property type="molecule type" value="Genomic_DNA"/>
</dbReference>
<sequence>MQTFDQQRRNDDIATDRVMVENFFGRLKTLWAVCGDIYRWNRKNYDAFFQTCVAVTNVHIRFNPLRDEDGDANMQYINRLRTIGSKKIRDKKKSQHKYREKRKTRLTFFLASESTLAGKAYDSETEMGSDSDDDGATSQLF</sequence>
<dbReference type="EMBL" id="QUTD01006048">
    <property type="protein sequence ID" value="RHY57870.1"/>
    <property type="molecule type" value="Genomic_DNA"/>
</dbReference>
<dbReference type="Pfam" id="PF13359">
    <property type="entry name" value="DDE_Tnp_4"/>
    <property type="match status" value="1"/>
</dbReference>
<dbReference type="Proteomes" id="UP000286510">
    <property type="component" value="Unassembled WGS sequence"/>
</dbReference>
<comment type="caution">
    <text evidence="7">The sequence shown here is derived from an EMBL/GenBank/DDBJ whole genome shotgun (WGS) entry which is preliminary data.</text>
</comment>
<evidence type="ECO:0000313" key="14">
    <source>
        <dbReference type="Proteomes" id="UP000286510"/>
    </source>
</evidence>
<organism evidence="7 10">
    <name type="scientific">Aphanomyces astaci</name>
    <name type="common">Crayfish plague agent</name>
    <dbReference type="NCBI Taxonomy" id="112090"/>
    <lineage>
        <taxon>Eukaryota</taxon>
        <taxon>Sar</taxon>
        <taxon>Stramenopiles</taxon>
        <taxon>Oomycota</taxon>
        <taxon>Saprolegniomycetes</taxon>
        <taxon>Saprolegniales</taxon>
        <taxon>Verrucalvaceae</taxon>
        <taxon>Aphanomyces</taxon>
    </lineage>
</organism>
<accession>A0A397E456</accession>
<dbReference type="EMBL" id="QUTC01002618">
    <property type="protein sequence ID" value="RHY73486.1"/>
    <property type="molecule type" value="Genomic_DNA"/>
</dbReference>
<evidence type="ECO:0000313" key="8">
    <source>
        <dbReference type="EMBL" id="RHZ27283.1"/>
    </source>
</evidence>
<name>A0A397E456_APHAT</name>
<evidence type="ECO:0000313" key="11">
    <source>
        <dbReference type="Proteomes" id="UP000266196"/>
    </source>
</evidence>
<feature type="region of interest" description="Disordered" evidence="3">
    <location>
        <begin position="120"/>
        <end position="141"/>
    </location>
</feature>
<evidence type="ECO:0000256" key="3">
    <source>
        <dbReference type="SAM" id="MobiDB-lite"/>
    </source>
</evidence>